<evidence type="ECO:0000313" key="7">
    <source>
        <dbReference type="EMBL" id="SNT53243.1"/>
    </source>
</evidence>
<dbReference type="EMBL" id="FZOR01000040">
    <property type="protein sequence ID" value="SNT53243.1"/>
    <property type="molecule type" value="Genomic_DNA"/>
</dbReference>
<dbReference type="GO" id="GO:0016987">
    <property type="term" value="F:sigma factor activity"/>
    <property type="evidence" value="ECO:0007669"/>
    <property type="project" value="UniProtKB-KW"/>
</dbReference>
<protein>
    <submittedName>
        <fullName evidence="7">RNA polymerase sigma factor, sigma-70 family</fullName>
    </submittedName>
</protein>
<keyword evidence="6" id="KW-0812">Transmembrane</keyword>
<dbReference type="SUPFAM" id="SSF88659">
    <property type="entry name" value="Sigma3 and sigma4 domains of RNA polymerase sigma factors"/>
    <property type="match status" value="1"/>
</dbReference>
<dbReference type="Gene3D" id="1.10.1740.10">
    <property type="match status" value="1"/>
</dbReference>
<dbReference type="SUPFAM" id="SSF88946">
    <property type="entry name" value="Sigma2 domain of RNA polymerase sigma factors"/>
    <property type="match status" value="1"/>
</dbReference>
<evidence type="ECO:0000256" key="3">
    <source>
        <dbReference type="ARBA" id="ARBA00023082"/>
    </source>
</evidence>
<keyword evidence="2" id="KW-0805">Transcription regulation</keyword>
<name>A0A239NFI2_9ACTN</name>
<dbReference type="InterPro" id="IPR013324">
    <property type="entry name" value="RNA_pol_sigma_r3/r4-like"/>
</dbReference>
<dbReference type="Proteomes" id="UP000198318">
    <property type="component" value="Unassembled WGS sequence"/>
</dbReference>
<dbReference type="PANTHER" id="PTHR43133">
    <property type="entry name" value="RNA POLYMERASE ECF-TYPE SIGMA FACTO"/>
    <property type="match status" value="1"/>
</dbReference>
<feature type="region of interest" description="Disordered" evidence="5">
    <location>
        <begin position="298"/>
        <end position="319"/>
    </location>
</feature>
<dbReference type="CDD" id="cd06171">
    <property type="entry name" value="Sigma70_r4"/>
    <property type="match status" value="1"/>
</dbReference>
<gene>
    <name evidence="7" type="ORF">SAMN05443665_10408</name>
</gene>
<evidence type="ECO:0000256" key="4">
    <source>
        <dbReference type="ARBA" id="ARBA00023163"/>
    </source>
</evidence>
<keyword evidence="3" id="KW-0731">Sigma factor</keyword>
<feature type="compositionally biased region" description="Gly residues" evidence="5">
    <location>
        <begin position="301"/>
        <end position="313"/>
    </location>
</feature>
<reference evidence="7 8" key="1">
    <citation type="submission" date="2017-06" db="EMBL/GenBank/DDBJ databases">
        <authorList>
            <person name="Kim H.J."/>
            <person name="Triplett B.A."/>
        </authorList>
    </citation>
    <scope>NUCLEOTIDE SEQUENCE [LARGE SCALE GENOMIC DNA]</scope>
    <source>
        <strain evidence="7 8">DSM 44715</strain>
    </source>
</reference>
<dbReference type="AlphaFoldDB" id="A0A239NFI2"/>
<evidence type="ECO:0000313" key="8">
    <source>
        <dbReference type="Proteomes" id="UP000198318"/>
    </source>
</evidence>
<feature type="transmembrane region" description="Helical" evidence="6">
    <location>
        <begin position="322"/>
        <end position="341"/>
    </location>
</feature>
<dbReference type="PANTHER" id="PTHR43133:SF51">
    <property type="entry name" value="RNA POLYMERASE SIGMA FACTOR"/>
    <property type="match status" value="1"/>
</dbReference>
<dbReference type="InterPro" id="IPR014284">
    <property type="entry name" value="RNA_pol_sigma-70_dom"/>
</dbReference>
<dbReference type="InterPro" id="IPR039425">
    <property type="entry name" value="RNA_pol_sigma-70-like"/>
</dbReference>
<keyword evidence="8" id="KW-1185">Reference proteome</keyword>
<dbReference type="InterPro" id="IPR036388">
    <property type="entry name" value="WH-like_DNA-bd_sf"/>
</dbReference>
<dbReference type="GO" id="GO:0006352">
    <property type="term" value="P:DNA-templated transcription initiation"/>
    <property type="evidence" value="ECO:0007669"/>
    <property type="project" value="InterPro"/>
</dbReference>
<dbReference type="OrthoDB" id="3698333at2"/>
<accession>A0A239NFI2</accession>
<dbReference type="NCBIfam" id="TIGR02937">
    <property type="entry name" value="sigma70-ECF"/>
    <property type="match status" value="1"/>
</dbReference>
<evidence type="ECO:0000256" key="5">
    <source>
        <dbReference type="SAM" id="MobiDB-lite"/>
    </source>
</evidence>
<evidence type="ECO:0000256" key="1">
    <source>
        <dbReference type="ARBA" id="ARBA00010641"/>
    </source>
</evidence>
<dbReference type="Gene3D" id="1.10.10.10">
    <property type="entry name" value="Winged helix-like DNA-binding domain superfamily/Winged helix DNA-binding domain"/>
    <property type="match status" value="1"/>
</dbReference>
<dbReference type="RefSeq" id="WP_089329702.1">
    <property type="nucleotide sequence ID" value="NZ_FZOR01000040.1"/>
</dbReference>
<comment type="similarity">
    <text evidence="1">Belongs to the sigma-70 factor family. ECF subfamily.</text>
</comment>
<keyword evidence="4" id="KW-0804">Transcription</keyword>
<proteinExistence type="inferred from homology"/>
<feature type="region of interest" description="Disordered" evidence="5">
    <location>
        <begin position="350"/>
        <end position="463"/>
    </location>
</feature>
<evidence type="ECO:0000256" key="6">
    <source>
        <dbReference type="SAM" id="Phobius"/>
    </source>
</evidence>
<keyword evidence="6" id="KW-1133">Transmembrane helix</keyword>
<organism evidence="7 8">
    <name type="scientific">Actinomadura meyerae</name>
    <dbReference type="NCBI Taxonomy" id="240840"/>
    <lineage>
        <taxon>Bacteria</taxon>
        <taxon>Bacillati</taxon>
        <taxon>Actinomycetota</taxon>
        <taxon>Actinomycetes</taxon>
        <taxon>Streptosporangiales</taxon>
        <taxon>Thermomonosporaceae</taxon>
        <taxon>Actinomadura</taxon>
    </lineage>
</organism>
<dbReference type="InterPro" id="IPR013325">
    <property type="entry name" value="RNA_pol_sigma_r2"/>
</dbReference>
<keyword evidence="6" id="KW-0472">Membrane</keyword>
<evidence type="ECO:0000256" key="2">
    <source>
        <dbReference type="ARBA" id="ARBA00023015"/>
    </source>
</evidence>
<sequence>MSGLTRADDDQSREEGWRRDRDLVVAYQATRGRSKRERDRAFEAIVDRFGPAVLSFCAARLDSDPDAAQQAAADTLFDAYTSLYTLKEPRAAVSFLRQIAHRKVIACYKKAAQHCRERPTAEFGEHLEHDHARDSLSQPEPDVGFTARREDLKRLLDELVRTLPPSEQRTYDLAIRRNLTAAEIARELGIPTPTASRRLHKHRKSLLEALGITMLIRAGKGCDAFKKIDGIADFRGRIPPPALRRKAAPHFLGCDECRRQCRECVFSWTPGLVPFLFAPALQREVMERIELVAHTQTLDTGGFGQGGGRGPSSGPGRERAKWGPVVAVLLVGALLGGVLALGGASRRAETGTLVKEPSGAKPSVMSDGPGRADAPSPRAGNRRPSGAKGGGAPRREGDGGQRTTMGSTPGGKEAGGRDGGHRARQGRPGGADDGADEGKPGDEPEGPGVTGPSVKPEPPAEHPVGVLIKYGSDPLVADYGVGVTVAGAPAPRCKGITQCIYNVPHGATVEVTLPGNGKTLSWGSKVPCEPWQTTCVFTVTAPVAVPLRLQYEPG</sequence>